<feature type="compositionally biased region" description="Low complexity" evidence="1">
    <location>
        <begin position="204"/>
        <end position="213"/>
    </location>
</feature>
<feature type="compositionally biased region" description="Polar residues" evidence="1">
    <location>
        <begin position="290"/>
        <end position="307"/>
    </location>
</feature>
<feature type="compositionally biased region" description="Polar residues" evidence="1">
    <location>
        <begin position="486"/>
        <end position="495"/>
    </location>
</feature>
<evidence type="ECO:0000313" key="4">
    <source>
        <dbReference type="Proteomes" id="UP000663671"/>
    </source>
</evidence>
<feature type="compositionally biased region" description="Basic and acidic residues" evidence="1">
    <location>
        <begin position="15"/>
        <end position="31"/>
    </location>
</feature>
<gene>
    <name evidence="3" type="ORF">I7I51_01632</name>
</gene>
<evidence type="ECO:0000313" key="3">
    <source>
        <dbReference type="EMBL" id="QSS64564.1"/>
    </source>
</evidence>
<evidence type="ECO:0000256" key="1">
    <source>
        <dbReference type="SAM" id="MobiDB-lite"/>
    </source>
</evidence>
<proteinExistence type="predicted"/>
<feature type="region of interest" description="Disordered" evidence="1">
    <location>
        <begin position="1"/>
        <end position="76"/>
    </location>
</feature>
<dbReference type="PANTHER" id="PTHR28108:SF1">
    <property type="entry name" value="SWR1-COMPLEX PROTEIN 3"/>
    <property type="match status" value="1"/>
</dbReference>
<feature type="region of interest" description="Disordered" evidence="1">
    <location>
        <begin position="365"/>
        <end position="497"/>
    </location>
</feature>
<dbReference type="PANTHER" id="PTHR28108">
    <property type="entry name" value="SWR1-COMPLEX PROTEIN 3"/>
    <property type="match status" value="1"/>
</dbReference>
<feature type="region of interest" description="Disordered" evidence="1">
    <location>
        <begin position="196"/>
        <end position="310"/>
    </location>
</feature>
<feature type="compositionally biased region" description="Polar residues" evidence="1">
    <location>
        <begin position="574"/>
        <end position="597"/>
    </location>
</feature>
<accession>A0A8A1MIZ0</accession>
<feature type="region of interest" description="Disordered" evidence="1">
    <location>
        <begin position="141"/>
        <end position="163"/>
    </location>
</feature>
<dbReference type="AlphaFoldDB" id="A0A8A1MIZ0"/>
<feature type="region of interest" description="Disordered" evidence="1">
    <location>
        <begin position="703"/>
        <end position="756"/>
    </location>
</feature>
<dbReference type="InterPro" id="IPR037651">
    <property type="entry name" value="Swc3"/>
</dbReference>
<dbReference type="OrthoDB" id="5338195at2759"/>
<feature type="compositionally biased region" description="Polar residues" evidence="1">
    <location>
        <begin position="413"/>
        <end position="449"/>
    </location>
</feature>
<feature type="compositionally biased region" description="Basic and acidic residues" evidence="1">
    <location>
        <begin position="47"/>
        <end position="59"/>
    </location>
</feature>
<feature type="compositionally biased region" description="Acidic residues" evidence="1">
    <location>
        <begin position="744"/>
        <end position="756"/>
    </location>
</feature>
<dbReference type="Proteomes" id="UP000663671">
    <property type="component" value="Chromosome 1"/>
</dbReference>
<sequence length="776" mass="84886">MREKRKIPPRGGESAAKRKLSEAALKRDTTPAKRKASATPTIASLPEPEKRVLPTKIEDGSPLPTLTKPQPSTLSPEEFQSYAERYAPNDSGFLLNVAGVQAEYSFTDCWLSFSAVLSAALQRSRIRWLNDCIFEKYWTKPSKKKSQPQPRQNPPRESMSKLGPCNIIIEPHHFEAMLFTVRNPLAQQPIQYAPPQRPIVQYTPPNNFYRYQPQPQPPGQPRQPYSPGLHTSPIATAPPPQQLPSQSRLEQSHNNAPPPSTQSIRQSRPEGPNPPSQNRIRQNYPAKSEPMQNTPAKNPPEQSQPVKTSPDPVIHMLATRAASNPELKALMRIVASSKANQAQLRAFQAHIDELNAILASRRQNESQSVAAHLKPDQQGRPFTPGPPQPPSSSSARTPLAPAQPTPSHYFHSNDPSISNQTGPAHASPSTHSSYQNQPPSQSIGPKTSQQPPPHNTYFHQHTPSQPPVPPKPDPKAIVFEFLSPSPAGNNSTHTASGDRYLFPANTILDYFPGGTTVIASFLIIKKIDPSTPPPDLSANNFGKSRAKKSKLASAIRTTPPPDTSLQSLVPAPKQGTTDPATQHSPSEKPTSVTTTGPEIQAPTTTTATTTTTEGIPPPSKPKTKEYYQPVTIRLHASNPRTLEPLARVVNPPAEVRKYMNDIMDRMERADIEYLAFRLPHEGVPQTGAAAAATAGGDELLQTVGEQKPQQQQARSARRKSKGRGEKTVDSEAENGVAVKQEGGGGDDDDEGNVEDVQFEEELKEFYDMPNGIVPLR</sequence>
<reference evidence="3" key="1">
    <citation type="submission" date="2021-01" db="EMBL/GenBank/DDBJ databases">
        <title>Chromosome-level genome assembly of a human fungal pathogen reveals clustering of transcriptionally co-regulated genes.</title>
        <authorList>
            <person name="Voorhies M."/>
            <person name="Cohen S."/>
            <person name="Shea T.P."/>
            <person name="Petrus S."/>
            <person name="Munoz J.F."/>
            <person name="Poplawski S."/>
            <person name="Goldman W.E."/>
            <person name="Michael T."/>
            <person name="Cuomo C.A."/>
            <person name="Sil A."/>
            <person name="Beyhan S."/>
        </authorList>
    </citation>
    <scope>NUCLEOTIDE SEQUENCE</scope>
    <source>
        <strain evidence="3">WU24</strain>
    </source>
</reference>
<dbReference type="GO" id="GO:0140849">
    <property type="term" value="F:ATP-dependent H2AZ histone chaperone activity"/>
    <property type="evidence" value="ECO:0007669"/>
    <property type="project" value="InterPro"/>
</dbReference>
<feature type="compositionally biased region" description="Low complexity" evidence="1">
    <location>
        <begin position="603"/>
        <end position="612"/>
    </location>
</feature>
<dbReference type="Pfam" id="PF24707">
    <property type="entry name" value="Swc3"/>
    <property type="match status" value="1"/>
</dbReference>
<organism evidence="3 4">
    <name type="scientific">Ajellomyces capsulatus</name>
    <name type="common">Darling's disease fungus</name>
    <name type="synonym">Histoplasma capsulatum</name>
    <dbReference type="NCBI Taxonomy" id="5037"/>
    <lineage>
        <taxon>Eukaryota</taxon>
        <taxon>Fungi</taxon>
        <taxon>Dikarya</taxon>
        <taxon>Ascomycota</taxon>
        <taxon>Pezizomycotina</taxon>
        <taxon>Eurotiomycetes</taxon>
        <taxon>Eurotiomycetidae</taxon>
        <taxon>Onygenales</taxon>
        <taxon>Ajellomycetaceae</taxon>
        <taxon>Histoplasma</taxon>
    </lineage>
</organism>
<dbReference type="GO" id="GO:0000812">
    <property type="term" value="C:Swr1 complex"/>
    <property type="evidence" value="ECO:0007669"/>
    <property type="project" value="InterPro"/>
</dbReference>
<feature type="domain" description="SWR1-complex protein 3" evidence="2">
    <location>
        <begin position="114"/>
        <end position="183"/>
    </location>
</feature>
<dbReference type="VEuPathDB" id="FungiDB:I7I51_01632"/>
<dbReference type="InterPro" id="IPR057558">
    <property type="entry name" value="Swc3_dom"/>
</dbReference>
<dbReference type="EMBL" id="CP069114">
    <property type="protein sequence ID" value="QSS64564.1"/>
    <property type="molecule type" value="Genomic_DNA"/>
</dbReference>
<feature type="region of interest" description="Disordered" evidence="1">
    <location>
        <begin position="528"/>
        <end position="624"/>
    </location>
</feature>
<name>A0A8A1MIZ0_AJECA</name>
<evidence type="ECO:0000259" key="2">
    <source>
        <dbReference type="Pfam" id="PF24707"/>
    </source>
</evidence>
<protein>
    <recommendedName>
        <fullName evidence="2">SWR1-complex protein 3 domain-containing protein</fullName>
    </recommendedName>
</protein>